<keyword evidence="2" id="KW-1133">Transmembrane helix</keyword>
<protein>
    <recommendedName>
        <fullName evidence="5">General secretion pathway protein I</fullName>
    </recommendedName>
</protein>
<feature type="transmembrane region" description="Helical" evidence="2">
    <location>
        <begin position="27"/>
        <end position="47"/>
    </location>
</feature>
<evidence type="ECO:0000256" key="1">
    <source>
        <dbReference type="SAM" id="MobiDB-lite"/>
    </source>
</evidence>
<comment type="caution">
    <text evidence="3">The sequence shown here is derived from an EMBL/GenBank/DDBJ whole genome shotgun (WGS) entry which is preliminary data.</text>
</comment>
<feature type="region of interest" description="Disordered" evidence="1">
    <location>
        <begin position="1"/>
        <end position="20"/>
    </location>
</feature>
<sequence length="138" mass="14683">MQQSLTPQNHDPDLAPDQPGLRGNSGLTLLELALAILVLSLASLAALRSSDQSRRAIGGEMARLMARVAVQNRIEELALYGREAGGLPQQIRIGPQQIRLDHEIKPTAGGLLRFEVTGRAQSGEGASLVAYLPSAARP</sequence>
<dbReference type="EMBL" id="BAABWU010000017">
    <property type="protein sequence ID" value="GAA6197997.1"/>
    <property type="molecule type" value="Genomic_DNA"/>
</dbReference>
<proteinExistence type="predicted"/>
<name>A0ABQ0AQ39_9RHOB</name>
<dbReference type="Proteomes" id="UP001441944">
    <property type="component" value="Unassembled WGS sequence"/>
</dbReference>
<evidence type="ECO:0000256" key="2">
    <source>
        <dbReference type="SAM" id="Phobius"/>
    </source>
</evidence>
<evidence type="ECO:0000313" key="4">
    <source>
        <dbReference type="Proteomes" id="UP001441944"/>
    </source>
</evidence>
<keyword evidence="4" id="KW-1185">Reference proteome</keyword>
<keyword evidence="2" id="KW-0472">Membrane</keyword>
<evidence type="ECO:0008006" key="5">
    <source>
        <dbReference type="Google" id="ProtNLM"/>
    </source>
</evidence>
<organism evidence="3 4">
    <name type="scientific">Pseudophaeobacter arcticus</name>
    <dbReference type="NCBI Taxonomy" id="385492"/>
    <lineage>
        <taxon>Bacteria</taxon>
        <taxon>Pseudomonadati</taxon>
        <taxon>Pseudomonadota</taxon>
        <taxon>Alphaproteobacteria</taxon>
        <taxon>Rhodobacterales</taxon>
        <taxon>Paracoccaceae</taxon>
        <taxon>Pseudophaeobacter</taxon>
    </lineage>
</organism>
<reference evidence="3 4" key="1">
    <citation type="submission" date="2024-04" db="EMBL/GenBank/DDBJ databases">
        <title>Draft genome sequence of Pseudophaeobacter arcticus NBRC 116598.</title>
        <authorList>
            <person name="Miyakawa T."/>
            <person name="Kusuya Y."/>
            <person name="Miura T."/>
        </authorList>
    </citation>
    <scope>NUCLEOTIDE SEQUENCE [LARGE SCALE GENOMIC DNA]</scope>
    <source>
        <strain evidence="3 4">SU-CL00105</strain>
    </source>
</reference>
<dbReference type="PROSITE" id="PS00409">
    <property type="entry name" value="PROKAR_NTER_METHYL"/>
    <property type="match status" value="1"/>
</dbReference>
<dbReference type="InterPro" id="IPR012902">
    <property type="entry name" value="N_methyl_site"/>
</dbReference>
<evidence type="ECO:0000313" key="3">
    <source>
        <dbReference type="EMBL" id="GAA6197997.1"/>
    </source>
</evidence>
<dbReference type="RefSeq" id="WP_353401818.1">
    <property type="nucleotide sequence ID" value="NZ_BAABWU010000017.1"/>
</dbReference>
<gene>
    <name evidence="3" type="ORF">NBRC116598_34420</name>
</gene>
<accession>A0ABQ0AQ39</accession>
<keyword evidence="2" id="KW-0812">Transmembrane</keyword>